<name>A0AAW8NCQ1_PSEOX</name>
<dbReference type="GeneID" id="97424660"/>
<organism evidence="1 2">
    <name type="scientific">Pseudarthrobacter oxydans</name>
    <name type="common">Arthrobacter oxydans</name>
    <dbReference type="NCBI Taxonomy" id="1671"/>
    <lineage>
        <taxon>Bacteria</taxon>
        <taxon>Bacillati</taxon>
        <taxon>Actinomycetota</taxon>
        <taxon>Actinomycetes</taxon>
        <taxon>Micrococcales</taxon>
        <taxon>Micrococcaceae</taxon>
        <taxon>Pseudarthrobacter</taxon>
    </lineage>
</organism>
<proteinExistence type="predicted"/>
<evidence type="ECO:0000313" key="2">
    <source>
        <dbReference type="Proteomes" id="UP001262032"/>
    </source>
</evidence>
<comment type="caution">
    <text evidence="1">The sequence shown here is derived from an EMBL/GenBank/DDBJ whole genome shotgun (WGS) entry which is preliminary data.</text>
</comment>
<dbReference type="RefSeq" id="WP_310114814.1">
    <property type="nucleotide sequence ID" value="NZ_JAVDTN010000032.1"/>
</dbReference>
<evidence type="ECO:0000313" key="1">
    <source>
        <dbReference type="EMBL" id="MDR7164811.1"/>
    </source>
</evidence>
<dbReference type="Proteomes" id="UP001262032">
    <property type="component" value="Unassembled WGS sequence"/>
</dbReference>
<accession>A0AAW8NCQ1</accession>
<protein>
    <submittedName>
        <fullName evidence="1">Uncharacterized protein</fullName>
    </submittedName>
</protein>
<reference evidence="1" key="1">
    <citation type="submission" date="2023-07" db="EMBL/GenBank/DDBJ databases">
        <title>Sorghum-associated microbial communities from plants grown in Nebraska, USA.</title>
        <authorList>
            <person name="Schachtman D."/>
        </authorList>
    </citation>
    <scope>NUCLEOTIDE SEQUENCE</scope>
    <source>
        <strain evidence="1">BE261</strain>
    </source>
</reference>
<gene>
    <name evidence="1" type="ORF">J2X12_002849</name>
</gene>
<sequence length="58" mass="6461">MSDQAKGAMMSDCEAETRITQALFELEIGWGAGVFDYGKIKSILIGGSHEECRHEREQ</sequence>
<dbReference type="AlphaFoldDB" id="A0AAW8NCQ1"/>
<dbReference type="EMBL" id="JAVDWN010000010">
    <property type="protein sequence ID" value="MDR7164811.1"/>
    <property type="molecule type" value="Genomic_DNA"/>
</dbReference>